<feature type="non-terminal residue" evidence="5">
    <location>
        <position position="399"/>
    </location>
</feature>
<dbReference type="PANTHER" id="PTHR42781:SF4">
    <property type="entry name" value="SPERMIDINE_PUTRESCINE IMPORT ATP-BINDING PROTEIN POTA"/>
    <property type="match status" value="1"/>
</dbReference>
<protein>
    <recommendedName>
        <fullName evidence="4">ABC transporter domain-containing protein</fullName>
    </recommendedName>
</protein>
<dbReference type="FunFam" id="3.40.50.300:FF:000133">
    <property type="entry name" value="Spermidine/putrescine import ATP-binding protein PotA"/>
    <property type="match status" value="1"/>
</dbReference>
<dbReference type="EMBL" id="QGSV01000399">
    <property type="protein sequence ID" value="PWU43720.1"/>
    <property type="molecule type" value="Genomic_DNA"/>
</dbReference>
<dbReference type="AlphaFoldDB" id="A0A317JTM4"/>
<dbReference type="SUPFAM" id="SSF50331">
    <property type="entry name" value="MOP-like"/>
    <property type="match status" value="1"/>
</dbReference>
<dbReference type="SUPFAM" id="SSF52540">
    <property type="entry name" value="P-loop containing nucleoside triphosphate hydrolases"/>
    <property type="match status" value="1"/>
</dbReference>
<dbReference type="Pfam" id="PF00005">
    <property type="entry name" value="ABC_tran"/>
    <property type="match status" value="1"/>
</dbReference>
<organism evidence="5 6">
    <name type="scientific">Micromonospora globispora</name>
    <dbReference type="NCBI Taxonomy" id="1450148"/>
    <lineage>
        <taxon>Bacteria</taxon>
        <taxon>Bacillati</taxon>
        <taxon>Actinomycetota</taxon>
        <taxon>Actinomycetes</taxon>
        <taxon>Micromonosporales</taxon>
        <taxon>Micromonosporaceae</taxon>
        <taxon>Micromonospora</taxon>
    </lineage>
</organism>
<dbReference type="InterPro" id="IPR017871">
    <property type="entry name" value="ABC_transporter-like_CS"/>
</dbReference>
<comment type="caution">
    <text evidence="5">The sequence shown here is derived from an EMBL/GenBank/DDBJ whole genome shotgun (WGS) entry which is preliminary data.</text>
</comment>
<dbReference type="OrthoDB" id="9802264at2"/>
<dbReference type="InterPro" id="IPR008995">
    <property type="entry name" value="Mo/tungstate-bd_C_term_dom"/>
</dbReference>
<dbReference type="GO" id="GO:0005524">
    <property type="term" value="F:ATP binding"/>
    <property type="evidence" value="ECO:0007669"/>
    <property type="project" value="UniProtKB-KW"/>
</dbReference>
<dbReference type="PANTHER" id="PTHR42781">
    <property type="entry name" value="SPERMIDINE/PUTRESCINE IMPORT ATP-BINDING PROTEIN POTA"/>
    <property type="match status" value="1"/>
</dbReference>
<evidence type="ECO:0000313" key="5">
    <source>
        <dbReference type="EMBL" id="PWU43720.1"/>
    </source>
</evidence>
<reference evidence="6" key="1">
    <citation type="submission" date="2018-05" db="EMBL/GenBank/DDBJ databases">
        <title>Micromonospora globispora sp. nov. and Micromonospora rugosa sp. nov., isolated from marine sediment.</title>
        <authorList>
            <person name="Carro L."/>
            <person name="Aysel V."/>
            <person name="Cetin D."/>
            <person name="Igual J.M."/>
            <person name="Klenk H.-P."/>
            <person name="Trujillo M.E."/>
            <person name="Sahin N."/>
        </authorList>
    </citation>
    <scope>NUCLEOTIDE SEQUENCE [LARGE SCALE GENOMIC DNA]</scope>
    <source>
        <strain evidence="6">S2904</strain>
    </source>
</reference>
<dbReference type="GO" id="GO:0022857">
    <property type="term" value="F:transmembrane transporter activity"/>
    <property type="evidence" value="ECO:0007669"/>
    <property type="project" value="InterPro"/>
</dbReference>
<feature type="domain" description="ABC transporter" evidence="4">
    <location>
        <begin position="63"/>
        <end position="293"/>
    </location>
</feature>
<keyword evidence="3" id="KW-0067">ATP-binding</keyword>
<evidence type="ECO:0000256" key="3">
    <source>
        <dbReference type="ARBA" id="ARBA00022840"/>
    </source>
</evidence>
<evidence type="ECO:0000256" key="2">
    <source>
        <dbReference type="ARBA" id="ARBA00022741"/>
    </source>
</evidence>
<sequence length="399" mass="42767">MSVPAARAGGKGRRKRTRHSLLTTLSVAALFSRHDFRGRWFVVATFTVGQGAPVPAGPATPAVALHGLRKSFGTVEAVAGVDLEIADGEFFAMLGPSGSGKTTVLRMIAGFESPTAGTVLLGGRDVTRLAPFERDVNTVFQDYALFPHMSVRQNVEYGLRVRKVGRAERRRRADEALRSVRLEGLGDRRPAALSGGQRQRVALARALVIRPKVLLLDEPLGALDLKLREQMQVELKALQREVGITFVFVTHDQEEALTMSDRVAVFDEGRIAQVGTPAEVYERPASPFVAGFVGTSNLLTGAAARDLLGRDGTFSVRPEKIRLDGPPAGDGETAATGRVAEVVYAGPTTRFVVDLDAGARLVVAQQNLATSSADVAALRGTPVRLAWRTEHAVPVPDPV</sequence>
<evidence type="ECO:0000256" key="1">
    <source>
        <dbReference type="ARBA" id="ARBA00022448"/>
    </source>
</evidence>
<dbReference type="InterPro" id="IPR003593">
    <property type="entry name" value="AAA+_ATPase"/>
</dbReference>
<accession>A0A317JTM4</accession>
<dbReference type="PROSITE" id="PS50893">
    <property type="entry name" value="ABC_TRANSPORTER_2"/>
    <property type="match status" value="1"/>
</dbReference>
<dbReference type="GO" id="GO:0016887">
    <property type="term" value="F:ATP hydrolysis activity"/>
    <property type="evidence" value="ECO:0007669"/>
    <property type="project" value="InterPro"/>
</dbReference>
<dbReference type="InterPro" id="IPR027417">
    <property type="entry name" value="P-loop_NTPase"/>
</dbReference>
<keyword evidence="6" id="KW-1185">Reference proteome</keyword>
<gene>
    <name evidence="5" type="ORF">DLJ46_29870</name>
</gene>
<keyword evidence="1" id="KW-0813">Transport</keyword>
<name>A0A317JTM4_9ACTN</name>
<keyword evidence="2" id="KW-0547">Nucleotide-binding</keyword>
<dbReference type="Proteomes" id="UP000245683">
    <property type="component" value="Unassembled WGS sequence"/>
</dbReference>
<dbReference type="Pfam" id="PF08402">
    <property type="entry name" value="TOBE_2"/>
    <property type="match status" value="1"/>
</dbReference>
<dbReference type="Gene3D" id="3.40.50.300">
    <property type="entry name" value="P-loop containing nucleotide triphosphate hydrolases"/>
    <property type="match status" value="1"/>
</dbReference>
<evidence type="ECO:0000313" key="6">
    <source>
        <dbReference type="Proteomes" id="UP000245683"/>
    </source>
</evidence>
<dbReference type="InterPro" id="IPR003439">
    <property type="entry name" value="ABC_transporter-like_ATP-bd"/>
</dbReference>
<proteinExistence type="predicted"/>
<dbReference type="PROSITE" id="PS00211">
    <property type="entry name" value="ABC_TRANSPORTER_1"/>
    <property type="match status" value="1"/>
</dbReference>
<dbReference type="InterPro" id="IPR013611">
    <property type="entry name" value="Transp-assoc_OB_typ2"/>
</dbReference>
<dbReference type="SMART" id="SM00382">
    <property type="entry name" value="AAA"/>
    <property type="match status" value="1"/>
</dbReference>
<evidence type="ECO:0000259" key="4">
    <source>
        <dbReference type="PROSITE" id="PS50893"/>
    </source>
</evidence>
<dbReference type="InterPro" id="IPR050093">
    <property type="entry name" value="ABC_SmlMolc_Importer"/>
</dbReference>
<dbReference type="GO" id="GO:0043190">
    <property type="term" value="C:ATP-binding cassette (ABC) transporter complex"/>
    <property type="evidence" value="ECO:0007669"/>
    <property type="project" value="InterPro"/>
</dbReference>